<accession>A0A5B7DFQ4</accession>
<keyword evidence="1" id="KW-1133">Transmembrane helix</keyword>
<dbReference type="PANTHER" id="PTHR11360">
    <property type="entry name" value="MONOCARBOXYLATE TRANSPORTER"/>
    <property type="match status" value="1"/>
</dbReference>
<feature type="transmembrane region" description="Helical" evidence="1">
    <location>
        <begin position="104"/>
        <end position="124"/>
    </location>
</feature>
<dbReference type="OrthoDB" id="2213137at2759"/>
<feature type="transmembrane region" description="Helical" evidence="1">
    <location>
        <begin position="467"/>
        <end position="487"/>
    </location>
</feature>
<feature type="transmembrane region" description="Helical" evidence="1">
    <location>
        <begin position="403"/>
        <end position="424"/>
    </location>
</feature>
<sequence>MFYVQMLEEYGYSRSYTAWMGSLINAFFMLGGPMSFMFIQTFGCRAALICGSLIMATGYMISAFTTSLEALFFTYGVVVACGMSFSYSGQITALNQYFNKRHSIATSTAMLGIGLGMFFLSSLTEYNIEEYGWRGAYIWNAGLSLQIVVFGALVFPLRPVAPSYNEQRDVEENLPKSRSLRGLKTSKSRMLLEKTLNHRSFSSLRLSAEASYLSHSQLSLRDSHHHLNLRSNQHSFCSKGSHLVIGSIRSNGHSFCRDSHAELSHFDLRSNQFSFHHKDSYADFGLHSNQHSFCSRRDSQAGLSGIKSNPHSFIHHHYLMDGEGDSLKGSCGGGRARFMLREGDCDLGCCVLEEEDDCPSEHSRVGEYKSLRVRMSQVKEKICATLVGLTRKSDNSVFMKSRFWFLNVAYFFAMVGTICFFIIYKDFAVSKGVGDYYTMALSGIGIGDLVGRMSTGIMLSSTLINPVLTFSIAMLLCGVVMLSHAFITTSTHFLVLTAMFGILNGSQNVLIAVTPTMVFGREKLSTVFGYILFLGGIGALIGAPIAGLIVDKTDSFDGVVGFSSGSLFAGSFLMFICFLVHRSTVQSQTQQQEV</sequence>
<reference evidence="2 3" key="1">
    <citation type="submission" date="2019-05" db="EMBL/GenBank/DDBJ databases">
        <title>Another draft genome of Portunus trituberculatus and its Hox gene families provides insights of decapod evolution.</title>
        <authorList>
            <person name="Jeong J.-H."/>
            <person name="Song I."/>
            <person name="Kim S."/>
            <person name="Choi T."/>
            <person name="Kim D."/>
            <person name="Ryu S."/>
            <person name="Kim W."/>
        </authorList>
    </citation>
    <scope>NUCLEOTIDE SEQUENCE [LARGE SCALE GENOMIC DNA]</scope>
    <source>
        <tissue evidence="2">Muscle</tissue>
    </source>
</reference>
<dbReference type="InterPro" id="IPR036259">
    <property type="entry name" value="MFS_trans_sf"/>
</dbReference>
<evidence type="ECO:0000256" key="1">
    <source>
        <dbReference type="SAM" id="Phobius"/>
    </source>
</evidence>
<proteinExistence type="predicted"/>
<dbReference type="Pfam" id="PF07690">
    <property type="entry name" value="MFS_1"/>
    <property type="match status" value="1"/>
</dbReference>
<dbReference type="PANTHER" id="PTHR11360:SF310">
    <property type="entry name" value="MONOCARBOXYLATE TRANSPORTER 9-LIKE"/>
    <property type="match status" value="1"/>
</dbReference>
<keyword evidence="3" id="KW-1185">Reference proteome</keyword>
<dbReference type="SUPFAM" id="SSF103473">
    <property type="entry name" value="MFS general substrate transporter"/>
    <property type="match status" value="1"/>
</dbReference>
<keyword evidence="1" id="KW-0812">Transmembrane</keyword>
<dbReference type="EMBL" id="VSRR010000858">
    <property type="protein sequence ID" value="MPC20312.1"/>
    <property type="molecule type" value="Genomic_DNA"/>
</dbReference>
<dbReference type="Proteomes" id="UP000324222">
    <property type="component" value="Unassembled WGS sequence"/>
</dbReference>
<dbReference type="InterPro" id="IPR011701">
    <property type="entry name" value="MFS"/>
</dbReference>
<evidence type="ECO:0000313" key="2">
    <source>
        <dbReference type="EMBL" id="MPC20312.1"/>
    </source>
</evidence>
<comment type="caution">
    <text evidence="2">The sequence shown here is derived from an EMBL/GenBank/DDBJ whole genome shotgun (WGS) entry which is preliminary data.</text>
</comment>
<evidence type="ECO:0000313" key="3">
    <source>
        <dbReference type="Proteomes" id="UP000324222"/>
    </source>
</evidence>
<feature type="transmembrane region" description="Helical" evidence="1">
    <location>
        <begin position="436"/>
        <end position="455"/>
    </location>
</feature>
<feature type="transmembrane region" description="Helical" evidence="1">
    <location>
        <begin position="70"/>
        <end position="92"/>
    </location>
</feature>
<dbReference type="AlphaFoldDB" id="A0A5B7DFQ4"/>
<feature type="transmembrane region" description="Helical" evidence="1">
    <location>
        <begin position="46"/>
        <end position="64"/>
    </location>
</feature>
<dbReference type="GO" id="GO:0008028">
    <property type="term" value="F:monocarboxylic acid transmembrane transporter activity"/>
    <property type="evidence" value="ECO:0007669"/>
    <property type="project" value="TreeGrafter"/>
</dbReference>
<dbReference type="InterPro" id="IPR050327">
    <property type="entry name" value="Proton-linked_MCT"/>
</dbReference>
<protein>
    <submittedName>
        <fullName evidence="2">Monocarboxylate transporter 14</fullName>
    </submittedName>
</protein>
<feature type="transmembrane region" description="Helical" evidence="1">
    <location>
        <begin position="493"/>
        <end position="515"/>
    </location>
</feature>
<dbReference type="Gene3D" id="1.20.1250.20">
    <property type="entry name" value="MFS general substrate transporter like domains"/>
    <property type="match status" value="2"/>
</dbReference>
<gene>
    <name evidence="2" type="primary">SLC16A14_1</name>
    <name evidence="2" type="ORF">E2C01_013250</name>
</gene>
<feature type="transmembrane region" description="Helical" evidence="1">
    <location>
        <begin position="527"/>
        <end position="550"/>
    </location>
</feature>
<organism evidence="2 3">
    <name type="scientific">Portunus trituberculatus</name>
    <name type="common">Swimming crab</name>
    <name type="synonym">Neptunus trituberculatus</name>
    <dbReference type="NCBI Taxonomy" id="210409"/>
    <lineage>
        <taxon>Eukaryota</taxon>
        <taxon>Metazoa</taxon>
        <taxon>Ecdysozoa</taxon>
        <taxon>Arthropoda</taxon>
        <taxon>Crustacea</taxon>
        <taxon>Multicrustacea</taxon>
        <taxon>Malacostraca</taxon>
        <taxon>Eumalacostraca</taxon>
        <taxon>Eucarida</taxon>
        <taxon>Decapoda</taxon>
        <taxon>Pleocyemata</taxon>
        <taxon>Brachyura</taxon>
        <taxon>Eubrachyura</taxon>
        <taxon>Portunoidea</taxon>
        <taxon>Portunidae</taxon>
        <taxon>Portuninae</taxon>
        <taxon>Portunus</taxon>
    </lineage>
</organism>
<feature type="transmembrane region" description="Helical" evidence="1">
    <location>
        <begin position="16"/>
        <end position="39"/>
    </location>
</feature>
<keyword evidence="1" id="KW-0472">Membrane</keyword>
<name>A0A5B7DFQ4_PORTR</name>
<feature type="transmembrane region" description="Helical" evidence="1">
    <location>
        <begin position="136"/>
        <end position="157"/>
    </location>
</feature>
<feature type="transmembrane region" description="Helical" evidence="1">
    <location>
        <begin position="562"/>
        <end position="580"/>
    </location>
</feature>